<dbReference type="Proteomes" id="UP000193648">
    <property type="component" value="Unassembled WGS sequence"/>
</dbReference>
<dbReference type="GeneID" id="33570615"/>
<keyword evidence="3" id="KW-1185">Reference proteome</keyword>
<accession>A0A1Y2GNE4</accession>
<dbReference type="EMBL" id="MCFF01000017">
    <property type="protein sequence ID" value="ORZ16703.1"/>
    <property type="molecule type" value="Genomic_DNA"/>
</dbReference>
<keyword evidence="1" id="KW-0812">Transmembrane</keyword>
<dbReference type="AlphaFoldDB" id="A0A1Y2GNE4"/>
<name>A0A1Y2GNE4_9FUNG</name>
<organism evidence="2 3">
    <name type="scientific">Lobosporangium transversale</name>
    <dbReference type="NCBI Taxonomy" id="64571"/>
    <lineage>
        <taxon>Eukaryota</taxon>
        <taxon>Fungi</taxon>
        <taxon>Fungi incertae sedis</taxon>
        <taxon>Mucoromycota</taxon>
        <taxon>Mortierellomycotina</taxon>
        <taxon>Mortierellomycetes</taxon>
        <taxon>Mortierellales</taxon>
        <taxon>Mortierellaceae</taxon>
        <taxon>Lobosporangium</taxon>
    </lineage>
</organism>
<feature type="transmembrane region" description="Helical" evidence="1">
    <location>
        <begin position="48"/>
        <end position="67"/>
    </location>
</feature>
<reference evidence="2 3" key="1">
    <citation type="submission" date="2016-07" db="EMBL/GenBank/DDBJ databases">
        <title>Pervasive Adenine N6-methylation of Active Genes in Fungi.</title>
        <authorList>
            <consortium name="DOE Joint Genome Institute"/>
            <person name="Mondo S.J."/>
            <person name="Dannebaum R.O."/>
            <person name="Kuo R.C."/>
            <person name="Labutti K."/>
            <person name="Haridas S."/>
            <person name="Kuo A."/>
            <person name="Salamov A."/>
            <person name="Ahrendt S.R."/>
            <person name="Lipzen A."/>
            <person name="Sullivan W."/>
            <person name="Andreopoulos W.B."/>
            <person name="Clum A."/>
            <person name="Lindquist E."/>
            <person name="Daum C."/>
            <person name="Ramamoorthy G.K."/>
            <person name="Gryganskyi A."/>
            <person name="Culley D."/>
            <person name="Magnuson J.K."/>
            <person name="James T.Y."/>
            <person name="O'Malley M.A."/>
            <person name="Stajich J.E."/>
            <person name="Spatafora J.W."/>
            <person name="Visel A."/>
            <person name="Grigoriev I.V."/>
        </authorList>
    </citation>
    <scope>NUCLEOTIDE SEQUENCE [LARGE SCALE GENOMIC DNA]</scope>
    <source>
        <strain evidence="2 3">NRRL 3116</strain>
    </source>
</reference>
<proteinExistence type="predicted"/>
<evidence type="ECO:0000313" key="3">
    <source>
        <dbReference type="Proteomes" id="UP000193648"/>
    </source>
</evidence>
<gene>
    <name evidence="2" type="ORF">BCR41DRAFT_395983</name>
</gene>
<keyword evidence="1" id="KW-0472">Membrane</keyword>
<sequence>MLPSIRAVTPKAFVARRFISQSSKANAAASIAQNAMPATANGSRTAKAAAYTVLGGGIVVAGAAVLLKDEVVYWTPNVRKRH</sequence>
<dbReference type="RefSeq" id="XP_021881638.1">
    <property type="nucleotide sequence ID" value="XM_022028772.1"/>
</dbReference>
<evidence type="ECO:0000256" key="1">
    <source>
        <dbReference type="SAM" id="Phobius"/>
    </source>
</evidence>
<keyword evidence="1" id="KW-1133">Transmembrane helix</keyword>
<protein>
    <submittedName>
        <fullName evidence="2">Uncharacterized protein</fullName>
    </submittedName>
</protein>
<dbReference type="InParanoid" id="A0A1Y2GNE4"/>
<comment type="caution">
    <text evidence="2">The sequence shown here is derived from an EMBL/GenBank/DDBJ whole genome shotgun (WGS) entry which is preliminary data.</text>
</comment>
<evidence type="ECO:0000313" key="2">
    <source>
        <dbReference type="EMBL" id="ORZ16703.1"/>
    </source>
</evidence>